<dbReference type="InterPro" id="IPR029063">
    <property type="entry name" value="SAM-dependent_MTases_sf"/>
</dbReference>
<organism evidence="7 8">
    <name type="scientific">Pseudoalteromonas holothuriae</name>
    <dbReference type="NCBI Taxonomy" id="2963714"/>
    <lineage>
        <taxon>Bacteria</taxon>
        <taxon>Pseudomonadati</taxon>
        <taxon>Pseudomonadota</taxon>
        <taxon>Gammaproteobacteria</taxon>
        <taxon>Alteromonadales</taxon>
        <taxon>Pseudoalteromonadaceae</taxon>
        <taxon>Pseudoalteromonas</taxon>
    </lineage>
</organism>
<keyword evidence="3 7" id="KW-0489">Methyltransferase</keyword>
<evidence type="ECO:0000256" key="2">
    <source>
        <dbReference type="ARBA" id="ARBA00012534"/>
    </source>
</evidence>
<evidence type="ECO:0000256" key="5">
    <source>
        <dbReference type="ARBA" id="ARBA00022691"/>
    </source>
</evidence>
<dbReference type="SUPFAM" id="SSF53335">
    <property type="entry name" value="S-adenosyl-L-methionine-dependent methyltransferases"/>
    <property type="match status" value="1"/>
</dbReference>
<dbReference type="PANTHER" id="PTHR24422">
    <property type="entry name" value="CHEMOTAXIS PROTEIN METHYLTRANSFERASE"/>
    <property type="match status" value="1"/>
</dbReference>
<evidence type="ECO:0000256" key="3">
    <source>
        <dbReference type="ARBA" id="ARBA00022603"/>
    </source>
</evidence>
<evidence type="ECO:0000256" key="4">
    <source>
        <dbReference type="ARBA" id="ARBA00022679"/>
    </source>
</evidence>
<dbReference type="PANTHER" id="PTHR24422:SF21">
    <property type="entry name" value="CHEMOTAXIS PROTEIN METHYLTRANSFERASE 1"/>
    <property type="match status" value="1"/>
</dbReference>
<dbReference type="Gene3D" id="3.40.50.150">
    <property type="entry name" value="Vaccinia Virus protein VP39"/>
    <property type="match status" value="1"/>
</dbReference>
<feature type="domain" description="CheR-type methyltransferase" evidence="6">
    <location>
        <begin position="5"/>
        <end position="283"/>
    </location>
</feature>
<dbReference type="CDD" id="cd02440">
    <property type="entry name" value="AdoMet_MTases"/>
    <property type="match status" value="1"/>
</dbReference>
<gene>
    <name evidence="7" type="primary">cheR2</name>
    <name evidence="7" type="ORF">PSECIP111854_03783</name>
</gene>
<name>A0A9W4VV98_9GAMM</name>
<dbReference type="InterPro" id="IPR022642">
    <property type="entry name" value="CheR_C"/>
</dbReference>
<comment type="catalytic activity">
    <reaction evidence="1">
        <text>L-glutamyl-[protein] + S-adenosyl-L-methionine = [protein]-L-glutamate 5-O-methyl ester + S-adenosyl-L-homocysteine</text>
        <dbReference type="Rhea" id="RHEA:24452"/>
        <dbReference type="Rhea" id="RHEA-COMP:10208"/>
        <dbReference type="Rhea" id="RHEA-COMP:10311"/>
        <dbReference type="ChEBI" id="CHEBI:29973"/>
        <dbReference type="ChEBI" id="CHEBI:57856"/>
        <dbReference type="ChEBI" id="CHEBI:59789"/>
        <dbReference type="ChEBI" id="CHEBI:82795"/>
        <dbReference type="EC" id="2.1.1.80"/>
    </reaction>
</comment>
<dbReference type="SUPFAM" id="SSF47757">
    <property type="entry name" value="Chemotaxis receptor methyltransferase CheR, N-terminal domain"/>
    <property type="match status" value="1"/>
</dbReference>
<keyword evidence="4 7" id="KW-0808">Transferase</keyword>
<evidence type="ECO:0000313" key="7">
    <source>
        <dbReference type="EMBL" id="CAH9065941.1"/>
    </source>
</evidence>
<dbReference type="PROSITE" id="PS50123">
    <property type="entry name" value="CHER"/>
    <property type="match status" value="1"/>
</dbReference>
<dbReference type="EMBL" id="CAMAPC010000023">
    <property type="protein sequence ID" value="CAH9065941.1"/>
    <property type="molecule type" value="Genomic_DNA"/>
</dbReference>
<dbReference type="Pfam" id="PF01739">
    <property type="entry name" value="CheR"/>
    <property type="match status" value="1"/>
</dbReference>
<evidence type="ECO:0000259" key="6">
    <source>
        <dbReference type="PROSITE" id="PS50123"/>
    </source>
</evidence>
<comment type="caution">
    <text evidence="7">The sequence shown here is derived from an EMBL/GenBank/DDBJ whole genome shotgun (WGS) entry which is preliminary data.</text>
</comment>
<dbReference type="InterPro" id="IPR036804">
    <property type="entry name" value="CheR_N_sf"/>
</dbReference>
<dbReference type="PRINTS" id="PR00996">
    <property type="entry name" value="CHERMTFRASE"/>
</dbReference>
<keyword evidence="8" id="KW-1185">Reference proteome</keyword>
<evidence type="ECO:0000313" key="8">
    <source>
        <dbReference type="Proteomes" id="UP001152467"/>
    </source>
</evidence>
<dbReference type="EC" id="2.1.1.80" evidence="2"/>
<dbReference type="Proteomes" id="UP001152467">
    <property type="component" value="Unassembled WGS sequence"/>
</dbReference>
<dbReference type="GO" id="GO:0032259">
    <property type="term" value="P:methylation"/>
    <property type="evidence" value="ECO:0007669"/>
    <property type="project" value="UniProtKB-KW"/>
</dbReference>
<protein>
    <recommendedName>
        <fullName evidence="2">protein-glutamate O-methyltransferase</fullName>
        <ecNumber evidence="2">2.1.1.80</ecNumber>
    </recommendedName>
</protein>
<accession>A0A9W4VV98</accession>
<dbReference type="AlphaFoldDB" id="A0A9W4VV98"/>
<dbReference type="SMART" id="SM00138">
    <property type="entry name" value="MeTrc"/>
    <property type="match status" value="1"/>
</dbReference>
<dbReference type="InterPro" id="IPR022641">
    <property type="entry name" value="CheR_N"/>
</dbReference>
<reference evidence="7" key="1">
    <citation type="submission" date="2022-07" db="EMBL/GenBank/DDBJ databases">
        <authorList>
            <person name="Criscuolo A."/>
        </authorList>
    </citation>
    <scope>NUCLEOTIDE SEQUENCE</scope>
    <source>
        <strain evidence="7">CIP111854</strain>
    </source>
</reference>
<dbReference type="Pfam" id="PF03705">
    <property type="entry name" value="CheR_N"/>
    <property type="match status" value="1"/>
</dbReference>
<dbReference type="InterPro" id="IPR000780">
    <property type="entry name" value="CheR_MeTrfase"/>
</dbReference>
<dbReference type="GO" id="GO:0008983">
    <property type="term" value="F:protein-glutamate O-methyltransferase activity"/>
    <property type="evidence" value="ECO:0007669"/>
    <property type="project" value="UniProtKB-EC"/>
</dbReference>
<evidence type="ECO:0000256" key="1">
    <source>
        <dbReference type="ARBA" id="ARBA00001541"/>
    </source>
</evidence>
<proteinExistence type="predicted"/>
<keyword evidence="5" id="KW-0949">S-adenosyl-L-methionine</keyword>
<dbReference type="Gene3D" id="1.10.155.10">
    <property type="entry name" value="Chemotaxis receptor methyltransferase CheR, N-terminal domain"/>
    <property type="match status" value="1"/>
</dbReference>
<sequence>MNGGNTLENKHLQQSEYDQFRTFLEQQCGIVLGDNKLYLVKSRLAPLMARFGVDTLSALVSKTLSPHERQLRAAVVDAMTTNETLWFRDAYPFELLKTKIFPEFNDLRRPIKIWSAASSSGQEPYSIAMSASEHQSKSAGNLKMGVQITGTDISNTMLDMCKNAEYDALALARGLSAERRKKFFKDSGNGMAQVVDPVKKMVNFRHLNLLDSYALMGKFDVIFCRNVLIYFSPDVKAKIISQFAQALNPKGYLFLGASESMAGLSDSFEMIRCNPGIIYQKKQ</sequence>
<dbReference type="InterPro" id="IPR050903">
    <property type="entry name" value="Bact_Chemotaxis_MeTrfase"/>
</dbReference>